<evidence type="ECO:0000313" key="4">
    <source>
        <dbReference type="Proteomes" id="UP001199044"/>
    </source>
</evidence>
<dbReference type="HAMAP" id="MF_02117">
    <property type="entry name" value="CowN"/>
    <property type="match status" value="1"/>
</dbReference>
<dbReference type="NCBIfam" id="NF033689">
    <property type="entry name" value="N2Fix_CO_CowN"/>
    <property type="match status" value="1"/>
</dbReference>
<protein>
    <recommendedName>
        <fullName evidence="2">N(2)-fixation sustaining protein CowN</fullName>
    </recommendedName>
    <alternativeName>
        <fullName evidence="2">CO weal-nitrogenase</fullName>
    </alternativeName>
</protein>
<dbReference type="RefSeq" id="WP_225252076.1">
    <property type="nucleotide sequence ID" value="NZ_JAIWIU010000196.1"/>
</dbReference>
<evidence type="ECO:0000256" key="1">
    <source>
        <dbReference type="ARBA" id="ARBA00023231"/>
    </source>
</evidence>
<keyword evidence="4" id="KW-1185">Reference proteome</keyword>
<dbReference type="Proteomes" id="UP001199044">
    <property type="component" value="Unassembled WGS sequence"/>
</dbReference>
<dbReference type="InterPro" id="IPR024899">
    <property type="entry name" value="CowN"/>
</dbReference>
<keyword evidence="1 2" id="KW-0535">Nitrogen fixation</keyword>
<reference evidence="4" key="1">
    <citation type="submission" date="2023-07" db="EMBL/GenBank/DDBJ databases">
        <title>Molecular identification of indigenous halophilic bacteria isolated from red sea cost, biodegradation of synthetic dyes and assessment of degraded metabolite toxicity.</title>
        <authorList>
            <person name="Chaieb K."/>
            <person name="Altayb H.N."/>
        </authorList>
    </citation>
    <scope>NUCLEOTIDE SEQUENCE [LARGE SCALE GENOMIC DNA]</scope>
    <source>
        <strain evidence="4">K20</strain>
    </source>
</reference>
<accession>A0ABS7YSV6</accession>
<comment type="function">
    <text evidence="2">Is required to sustain N(2)-dependent growth in the presence of low levels of carbon monoxide (CO). Probably acts by protecting the N(2) fixation ability of the nitrogenase complex, which is inactivated in the presence of CO.</text>
</comment>
<comment type="similarity">
    <text evidence="2">Belongs to the CowN family.</text>
</comment>
<name>A0ABS7YSV6_9VIBR</name>
<comment type="caution">
    <text evidence="3">The sequence shown here is derived from an EMBL/GenBank/DDBJ whole genome shotgun (WGS) entry which is preliminary data.</text>
</comment>
<dbReference type="Pfam" id="PF20543">
    <property type="entry name" value="CowN"/>
    <property type="match status" value="1"/>
</dbReference>
<dbReference type="EMBL" id="JAIWIU010000196">
    <property type="protein sequence ID" value="MCA2018768.1"/>
    <property type="molecule type" value="Genomic_DNA"/>
</dbReference>
<evidence type="ECO:0000256" key="2">
    <source>
        <dbReference type="HAMAP-Rule" id="MF_02117"/>
    </source>
</evidence>
<evidence type="ECO:0000313" key="3">
    <source>
        <dbReference type="EMBL" id="MCA2018768.1"/>
    </source>
</evidence>
<organism evidence="3 4">
    <name type="scientific">Vibrio tritonius</name>
    <dbReference type="NCBI Taxonomy" id="1435069"/>
    <lineage>
        <taxon>Bacteria</taxon>
        <taxon>Pseudomonadati</taxon>
        <taxon>Pseudomonadota</taxon>
        <taxon>Gammaproteobacteria</taxon>
        <taxon>Vibrionales</taxon>
        <taxon>Vibrionaceae</taxon>
        <taxon>Vibrio</taxon>
    </lineage>
</organism>
<proteinExistence type="inferred from homology"/>
<sequence length="96" mass="11258">MNKTTQDVDRYISFEGIKCNQNADRLMGMLEDNLTQQIGDTKWQTYFADKLAHQQRCGHDNLHFIGNQMNILFDYFTQCDDQPALALLYQIEQECC</sequence>
<gene>
    <name evidence="2 3" type="primary">cowN</name>
    <name evidence="3" type="ORF">LDJ79_21815</name>
</gene>